<evidence type="ECO:0000313" key="3">
    <source>
        <dbReference type="EMBL" id="NJC26613.1"/>
    </source>
</evidence>
<dbReference type="PANTHER" id="PTHR21666:SF268">
    <property type="entry name" value="PEPTIDASE M23 DOMAIN-CONTAINING PROTEIN"/>
    <property type="match status" value="1"/>
</dbReference>
<keyword evidence="4" id="KW-1185">Reference proteome</keyword>
<dbReference type="RefSeq" id="WP_209037918.1">
    <property type="nucleotide sequence ID" value="NZ_JAATJH010000003.1"/>
</dbReference>
<feature type="domain" description="M23ase beta-sheet core" evidence="1">
    <location>
        <begin position="215"/>
        <end position="307"/>
    </location>
</feature>
<dbReference type="InterPro" id="IPR003646">
    <property type="entry name" value="SH3-like_bac-type"/>
</dbReference>
<keyword evidence="3" id="KW-0378">Hydrolase</keyword>
<comment type="caution">
    <text evidence="3">The sequence shown here is derived from an EMBL/GenBank/DDBJ whole genome shotgun (WGS) entry which is preliminary data.</text>
</comment>
<dbReference type="InterPro" id="IPR011055">
    <property type="entry name" value="Dup_hybrid_motif"/>
</dbReference>
<dbReference type="CDD" id="cd12797">
    <property type="entry name" value="M23_peptidase"/>
    <property type="match status" value="1"/>
</dbReference>
<protein>
    <submittedName>
        <fullName evidence="3">Murein DD-endopeptidase MepM/ murein hydrolase activator NlpD</fullName>
    </submittedName>
</protein>
<dbReference type="SUPFAM" id="SSF51261">
    <property type="entry name" value="Duplicated hybrid motif"/>
    <property type="match status" value="1"/>
</dbReference>
<feature type="domain" description="SH3b" evidence="2">
    <location>
        <begin position="345"/>
        <end position="388"/>
    </location>
</feature>
<reference evidence="3 4" key="1">
    <citation type="submission" date="2020-03" db="EMBL/GenBank/DDBJ databases">
        <title>Genomic Encyclopedia of Type Strains, Phase IV (KMG-IV): sequencing the most valuable type-strain genomes for metagenomic binning, comparative biology and taxonomic classification.</title>
        <authorList>
            <person name="Goeker M."/>
        </authorList>
    </citation>
    <scope>NUCLEOTIDE SEQUENCE [LARGE SCALE GENOMIC DNA]</scope>
    <source>
        <strain evidence="3 4">DSM 105096</strain>
    </source>
</reference>
<dbReference type="Proteomes" id="UP000770785">
    <property type="component" value="Unassembled WGS sequence"/>
</dbReference>
<dbReference type="InterPro" id="IPR016047">
    <property type="entry name" value="M23ase_b-sheet_dom"/>
</dbReference>
<dbReference type="GO" id="GO:0016787">
    <property type="term" value="F:hydrolase activity"/>
    <property type="evidence" value="ECO:0007669"/>
    <property type="project" value="UniProtKB-KW"/>
</dbReference>
<dbReference type="Pfam" id="PF08239">
    <property type="entry name" value="SH3_3"/>
    <property type="match status" value="1"/>
</dbReference>
<name>A0ABX0XCQ1_9BACT</name>
<dbReference type="InterPro" id="IPR050570">
    <property type="entry name" value="Cell_wall_metabolism_enzyme"/>
</dbReference>
<evidence type="ECO:0000313" key="4">
    <source>
        <dbReference type="Proteomes" id="UP000770785"/>
    </source>
</evidence>
<proteinExistence type="predicted"/>
<dbReference type="EMBL" id="JAATJH010000003">
    <property type="protein sequence ID" value="NJC26613.1"/>
    <property type="molecule type" value="Genomic_DNA"/>
</dbReference>
<sequence length="391" mass="43522">MPRSSTIRFNLLLLILLAIVMSYGSCNWRGLFERAESLVEKLVKPKTAREKYLSRLEKEGAVAGAVLEKWEQSFTNADTQQLVVTLPHREIFALDGPVATSAQAIRFTLPGGRILRVTGEVDSGKVFGELYRVMDDGRRSNSPVRSWEEGKLSFDYEPAGRSERMIFLLQSAPGTRVDAQIALTTKAALLFPVAGKDQRAIKSFWGDSRAGGKRAHKGNDIFAPKGTPLLAVADGRIRKVANGGLGGKTIWLYDRKRNQSYYYAHLDSQYVRRAQNVRRGDTLGTVGNTGNARTTPPHLHFGVYAGGAYDPNPLLRNDDPAPPQPKYRLNTGQATLAVPKRGNHYLRQQPDRKGTVLRQLENEEPVTGISVTGRFYRVLTERGEYGYVNFD</sequence>
<evidence type="ECO:0000259" key="1">
    <source>
        <dbReference type="Pfam" id="PF01551"/>
    </source>
</evidence>
<dbReference type="PANTHER" id="PTHR21666">
    <property type="entry name" value="PEPTIDASE-RELATED"/>
    <property type="match status" value="1"/>
</dbReference>
<gene>
    <name evidence="3" type="ORF">GGR27_002123</name>
</gene>
<dbReference type="Gene3D" id="2.70.70.10">
    <property type="entry name" value="Glucose Permease (Domain IIA)"/>
    <property type="match status" value="1"/>
</dbReference>
<organism evidence="3 4">
    <name type="scientific">Neolewinella antarctica</name>
    <dbReference type="NCBI Taxonomy" id="442734"/>
    <lineage>
        <taxon>Bacteria</taxon>
        <taxon>Pseudomonadati</taxon>
        <taxon>Bacteroidota</taxon>
        <taxon>Saprospiria</taxon>
        <taxon>Saprospirales</taxon>
        <taxon>Lewinellaceae</taxon>
        <taxon>Neolewinella</taxon>
    </lineage>
</organism>
<evidence type="ECO:0000259" key="2">
    <source>
        <dbReference type="Pfam" id="PF08239"/>
    </source>
</evidence>
<dbReference type="Pfam" id="PF01551">
    <property type="entry name" value="Peptidase_M23"/>
    <property type="match status" value="1"/>
</dbReference>
<accession>A0ABX0XCQ1</accession>